<dbReference type="Pfam" id="PF01329">
    <property type="entry name" value="Pterin_4a"/>
    <property type="match status" value="1"/>
</dbReference>
<dbReference type="STRING" id="335283.Neut_0813"/>
<gene>
    <name evidence="5" type="ordered locus">Neut_0813</name>
</gene>
<dbReference type="eggNOG" id="COG2154">
    <property type="taxonomic scope" value="Bacteria"/>
</dbReference>
<evidence type="ECO:0000313" key="6">
    <source>
        <dbReference type="Proteomes" id="UP000001966"/>
    </source>
</evidence>
<dbReference type="EMBL" id="CP000450">
    <property type="protein sequence ID" value="ABI59080.1"/>
    <property type="molecule type" value="Genomic_DNA"/>
</dbReference>
<dbReference type="Proteomes" id="UP000001966">
    <property type="component" value="Chromosome"/>
</dbReference>
<evidence type="ECO:0000256" key="3">
    <source>
        <dbReference type="ARBA" id="ARBA00013252"/>
    </source>
</evidence>
<proteinExistence type="inferred from homology"/>
<dbReference type="GO" id="GO:0006729">
    <property type="term" value="P:tetrahydrobiopterin biosynthetic process"/>
    <property type="evidence" value="ECO:0007669"/>
    <property type="project" value="InterPro"/>
</dbReference>
<evidence type="ECO:0000256" key="1">
    <source>
        <dbReference type="ARBA" id="ARBA00001554"/>
    </source>
</evidence>
<comment type="catalytic activity">
    <reaction evidence="1">
        <text>(4aS,6R)-4a-hydroxy-L-erythro-5,6,7,8-tetrahydrobiopterin = (6R)-L-erythro-6,7-dihydrobiopterin + H2O</text>
        <dbReference type="Rhea" id="RHEA:11920"/>
        <dbReference type="ChEBI" id="CHEBI:15377"/>
        <dbReference type="ChEBI" id="CHEBI:15642"/>
        <dbReference type="ChEBI" id="CHEBI:43120"/>
        <dbReference type="EC" id="4.2.1.96"/>
    </reaction>
</comment>
<dbReference type="KEGG" id="net:Neut_0813"/>
<dbReference type="InterPro" id="IPR001533">
    <property type="entry name" value="Pterin_deHydtase"/>
</dbReference>
<protein>
    <recommendedName>
        <fullName evidence="3">4a-hydroxytetrahydrobiopterin dehydratase</fullName>
        <ecNumber evidence="3">4.2.1.96</ecNumber>
    </recommendedName>
</protein>
<dbReference type="SUPFAM" id="SSF55248">
    <property type="entry name" value="PCD-like"/>
    <property type="match status" value="1"/>
</dbReference>
<accession>Q0AHV2</accession>
<reference evidence="5 6" key="1">
    <citation type="journal article" date="2007" name="Environ. Microbiol.">
        <title>Whole-genome analysis of the ammonia-oxidizing bacterium, Nitrosomonas eutropha C91: implications for niche adaptation.</title>
        <authorList>
            <person name="Stein L.Y."/>
            <person name="Arp D.J."/>
            <person name="Berube P.M."/>
            <person name="Chain P.S."/>
            <person name="Hauser L."/>
            <person name="Jetten M.S."/>
            <person name="Klotz M.G."/>
            <person name="Larimer F.W."/>
            <person name="Norton J.M."/>
            <person name="Op den Camp H.J.M."/>
            <person name="Shin M."/>
            <person name="Wei X."/>
        </authorList>
    </citation>
    <scope>NUCLEOTIDE SEQUENCE [LARGE SCALE GENOMIC DNA]</scope>
    <source>
        <strain evidence="6">DSM 101675 / C91 / Nm57</strain>
    </source>
</reference>
<dbReference type="HOGENOM" id="CLU_179139_0_0_4"/>
<comment type="similarity">
    <text evidence="2">Belongs to the pterin-4-alpha-carbinolamine dehydratase family.</text>
</comment>
<evidence type="ECO:0000256" key="2">
    <source>
        <dbReference type="ARBA" id="ARBA00006472"/>
    </source>
</evidence>
<sequence>MSFDMSDELQGWERRDKPPTLYRRFSFERYAQTRAFLDALSVLCDEFKRHPQNISFGTTYVNVTLEPADDKVFASQDETFAARISALAEQGK</sequence>
<dbReference type="GO" id="GO:0008124">
    <property type="term" value="F:4-alpha-hydroxytetrahydrobiopterin dehydratase activity"/>
    <property type="evidence" value="ECO:0007669"/>
    <property type="project" value="UniProtKB-EC"/>
</dbReference>
<dbReference type="EC" id="4.2.1.96" evidence="3"/>
<dbReference type="InterPro" id="IPR036428">
    <property type="entry name" value="PCD_sf"/>
</dbReference>
<organism evidence="5 6">
    <name type="scientific">Nitrosomonas eutropha (strain DSM 101675 / C91 / Nm57)</name>
    <dbReference type="NCBI Taxonomy" id="335283"/>
    <lineage>
        <taxon>Bacteria</taxon>
        <taxon>Pseudomonadati</taxon>
        <taxon>Pseudomonadota</taxon>
        <taxon>Betaproteobacteria</taxon>
        <taxon>Nitrosomonadales</taxon>
        <taxon>Nitrosomonadaceae</taxon>
        <taxon>Nitrosomonas</taxon>
    </lineage>
</organism>
<evidence type="ECO:0000256" key="4">
    <source>
        <dbReference type="ARBA" id="ARBA00023239"/>
    </source>
</evidence>
<keyword evidence="4" id="KW-0456">Lyase</keyword>
<dbReference type="Gene3D" id="3.30.1360.20">
    <property type="entry name" value="Transcriptional coactivator/pterin dehydratase"/>
    <property type="match status" value="1"/>
</dbReference>
<evidence type="ECO:0000313" key="5">
    <source>
        <dbReference type="EMBL" id="ABI59080.1"/>
    </source>
</evidence>
<dbReference type="AlphaFoldDB" id="Q0AHV2"/>
<name>Q0AHV2_NITEC</name>